<protein>
    <submittedName>
        <fullName evidence="2">Uncharacterized protein</fullName>
    </submittedName>
</protein>
<feature type="compositionally biased region" description="Acidic residues" evidence="1">
    <location>
        <begin position="872"/>
        <end position="907"/>
    </location>
</feature>
<accession>A0A0C3E133</accession>
<proteinExistence type="predicted"/>
<dbReference type="EMBL" id="KN822047">
    <property type="protein sequence ID" value="KIM61801.1"/>
    <property type="molecule type" value="Genomic_DNA"/>
</dbReference>
<feature type="compositionally biased region" description="Acidic residues" evidence="1">
    <location>
        <begin position="827"/>
        <end position="844"/>
    </location>
</feature>
<gene>
    <name evidence="2" type="ORF">SCLCIDRAFT_25468</name>
</gene>
<reference evidence="3" key="2">
    <citation type="submission" date="2015-01" db="EMBL/GenBank/DDBJ databases">
        <title>Evolutionary Origins and Diversification of the Mycorrhizal Mutualists.</title>
        <authorList>
            <consortium name="DOE Joint Genome Institute"/>
            <consortium name="Mycorrhizal Genomics Consortium"/>
            <person name="Kohler A."/>
            <person name="Kuo A."/>
            <person name="Nagy L.G."/>
            <person name="Floudas D."/>
            <person name="Copeland A."/>
            <person name="Barry K.W."/>
            <person name="Cichocki N."/>
            <person name="Veneault-Fourrey C."/>
            <person name="LaButti K."/>
            <person name="Lindquist E.A."/>
            <person name="Lipzen A."/>
            <person name="Lundell T."/>
            <person name="Morin E."/>
            <person name="Murat C."/>
            <person name="Riley R."/>
            <person name="Ohm R."/>
            <person name="Sun H."/>
            <person name="Tunlid A."/>
            <person name="Henrissat B."/>
            <person name="Grigoriev I.V."/>
            <person name="Hibbett D.S."/>
            <person name="Martin F."/>
        </authorList>
    </citation>
    <scope>NUCLEOTIDE SEQUENCE [LARGE SCALE GENOMIC DNA]</scope>
    <source>
        <strain evidence="3">Foug A</strain>
    </source>
</reference>
<dbReference type="OrthoDB" id="3208495at2759"/>
<dbReference type="InterPro" id="IPR041078">
    <property type="entry name" value="Plavaka"/>
</dbReference>
<organism evidence="2 3">
    <name type="scientific">Scleroderma citrinum Foug A</name>
    <dbReference type="NCBI Taxonomy" id="1036808"/>
    <lineage>
        <taxon>Eukaryota</taxon>
        <taxon>Fungi</taxon>
        <taxon>Dikarya</taxon>
        <taxon>Basidiomycota</taxon>
        <taxon>Agaricomycotina</taxon>
        <taxon>Agaricomycetes</taxon>
        <taxon>Agaricomycetidae</taxon>
        <taxon>Boletales</taxon>
        <taxon>Sclerodermatineae</taxon>
        <taxon>Sclerodermataceae</taxon>
        <taxon>Scleroderma</taxon>
    </lineage>
</organism>
<evidence type="ECO:0000313" key="2">
    <source>
        <dbReference type="EMBL" id="KIM61801.1"/>
    </source>
</evidence>
<name>A0A0C3E133_9AGAM</name>
<dbReference type="InParanoid" id="A0A0C3E133"/>
<reference evidence="2 3" key="1">
    <citation type="submission" date="2014-04" db="EMBL/GenBank/DDBJ databases">
        <authorList>
            <consortium name="DOE Joint Genome Institute"/>
            <person name="Kuo A."/>
            <person name="Kohler A."/>
            <person name="Nagy L.G."/>
            <person name="Floudas D."/>
            <person name="Copeland A."/>
            <person name="Barry K.W."/>
            <person name="Cichocki N."/>
            <person name="Veneault-Fourrey C."/>
            <person name="LaButti K."/>
            <person name="Lindquist E.A."/>
            <person name="Lipzen A."/>
            <person name="Lundell T."/>
            <person name="Morin E."/>
            <person name="Murat C."/>
            <person name="Sun H."/>
            <person name="Tunlid A."/>
            <person name="Henrissat B."/>
            <person name="Grigoriev I.V."/>
            <person name="Hibbett D.S."/>
            <person name="Martin F."/>
            <person name="Nordberg H.P."/>
            <person name="Cantor M.N."/>
            <person name="Hua S.X."/>
        </authorList>
    </citation>
    <scope>NUCLEOTIDE SEQUENCE [LARGE SCALE GENOMIC DNA]</scope>
    <source>
        <strain evidence="2 3">Foug A</strain>
    </source>
</reference>
<evidence type="ECO:0000256" key="1">
    <source>
        <dbReference type="SAM" id="MobiDB-lite"/>
    </source>
</evidence>
<dbReference type="Proteomes" id="UP000053989">
    <property type="component" value="Unassembled WGS sequence"/>
</dbReference>
<dbReference type="AlphaFoldDB" id="A0A0C3E133"/>
<evidence type="ECO:0000313" key="3">
    <source>
        <dbReference type="Proteomes" id="UP000053989"/>
    </source>
</evidence>
<keyword evidence="3" id="KW-1185">Reference proteome</keyword>
<dbReference type="HOGENOM" id="CLU_002498_0_1_1"/>
<dbReference type="Pfam" id="PF18759">
    <property type="entry name" value="Plavaka"/>
    <property type="match status" value="1"/>
</dbReference>
<sequence length="907" mass="103655">MSIWRLLAWQLMGNGKKSSAETTRLVHDVLLANDFKLEDLLGFNAETAIKNMDKSEAALTLDRQSMGAPEWDGWKTNVDIKIQVPLREKCSEGTGKTFTVPDLAYRPLVSVIRAAFTDPVSQWFHLTPFKHIWKSPVTGREQHFTMNYIHPMPGTKLTTTCKSSGEKTALNNSAMQLPGQYIYSLEIYQSTSVHLPAQLPESITDFLNCFVKSKNHMDLLMHCKRELFHAVWKIILDDEFVEAYKNGIVIKCHDRVLRRVFPQIFTYSADYPEKVLIATICDKGLYPCPRCLLPKSSFHRLGSLSDLKRQLCYAQTYLREMVCAVRRKIYELGNPIKGTVVERILKDKSLVPTLNAFAERLTPFSFNIYPVLVMDLMHEFELGVLKSVIKHLIRILYIIDPGLVSTLNQRFSAIPLFGIDGICRFPLNVAEMRQWVARHFEDMLQKLAAEIWQFQKSTCDAFKTHKLPSEVAAQHRWQEGLIRTGGPTSSTSSTACPKSFNILTYKFHALGDYSRSIQMFGTTDSYTTQTGELAHHMIKKFYRHTNKRDVATALTKQERRRTRIQRQLGDHTSKEMSLDTLSPDGMEESLTEYHHVMHALPCNAFNLASFLRENESDPAIKNFVPKMKDHLLSRLYGYEYDGDEHSFTDDKRNDLRIVSGLNQVIESTILRVNYTIPNAHPFWYCQVIRAFHISVLHVGPNARSRSLQIMELLWVRWLGVEPRYNWGLREARLPKVGFVPDNDDLAFGFLDPLLVIRGCHLIPCFSDGHMAALLRQGASVARHPSEDDDWCSFYVNIFADRDMFCHFAAIGVGHEIQYPMQPTSSDNEMDEGDEPDSGDDEDDCPTATQVNSRCGMDDSVASPASNGWNSDENNDEEFERDEDEDEDEDDLEDGGDMGDDDLEDVRY</sequence>
<dbReference type="STRING" id="1036808.A0A0C3E133"/>
<feature type="region of interest" description="Disordered" evidence="1">
    <location>
        <begin position="818"/>
        <end position="907"/>
    </location>
</feature>